<organism evidence="1 2">
    <name type="scientific">Corynebacterium pygosceleis</name>
    <dbReference type="NCBI Taxonomy" id="2800406"/>
    <lineage>
        <taxon>Bacteria</taxon>
        <taxon>Bacillati</taxon>
        <taxon>Actinomycetota</taxon>
        <taxon>Actinomycetes</taxon>
        <taxon>Mycobacteriales</taxon>
        <taxon>Corynebacteriaceae</taxon>
        <taxon>Corynebacterium</taxon>
    </lineage>
</organism>
<reference evidence="1" key="1">
    <citation type="submission" date="2022-11" db="EMBL/GenBank/DDBJ databases">
        <title>Corynebacterium sp. isolated from Penguins.</title>
        <authorList>
            <person name="Sedlar K."/>
            <person name="Svec P."/>
        </authorList>
    </citation>
    <scope>NUCLEOTIDE SEQUENCE</scope>
    <source>
        <strain evidence="1">P7374</strain>
    </source>
</reference>
<dbReference type="Proteomes" id="UP001071478">
    <property type="component" value="Unassembled WGS sequence"/>
</dbReference>
<dbReference type="Pfam" id="PF02423">
    <property type="entry name" value="OCD_Mu_crystall"/>
    <property type="match status" value="1"/>
</dbReference>
<gene>
    <name evidence="1" type="ORF">OS129_00225</name>
</gene>
<dbReference type="PANTHER" id="PTHR13812">
    <property type="entry name" value="KETIMINE REDUCTASE MU-CRYSTALLIN"/>
    <property type="match status" value="1"/>
</dbReference>
<protein>
    <submittedName>
        <fullName evidence="1">Ornithine cyclodeaminase family protein</fullName>
    </submittedName>
</protein>
<accession>A0A9Q4C897</accession>
<dbReference type="InterPro" id="IPR023401">
    <property type="entry name" value="ODC_N"/>
</dbReference>
<dbReference type="SUPFAM" id="SSF51735">
    <property type="entry name" value="NAD(P)-binding Rossmann-fold domains"/>
    <property type="match status" value="1"/>
</dbReference>
<evidence type="ECO:0000313" key="1">
    <source>
        <dbReference type="EMBL" id="MCX7467310.1"/>
    </source>
</evidence>
<name>A0A9Q4C897_9CORY</name>
<dbReference type="Gene3D" id="3.40.50.720">
    <property type="entry name" value="NAD(P)-binding Rossmann-like Domain"/>
    <property type="match status" value="1"/>
</dbReference>
<dbReference type="Gene3D" id="3.30.1780.10">
    <property type="entry name" value="ornithine cyclodeaminase, domain 1"/>
    <property type="match status" value="1"/>
</dbReference>
<comment type="caution">
    <text evidence="1">The sequence shown here is derived from an EMBL/GenBank/DDBJ whole genome shotgun (WGS) entry which is preliminary data.</text>
</comment>
<dbReference type="InterPro" id="IPR036291">
    <property type="entry name" value="NAD(P)-bd_dom_sf"/>
</dbReference>
<dbReference type="PIRSF" id="PIRSF001439">
    <property type="entry name" value="CryM"/>
    <property type="match status" value="1"/>
</dbReference>
<dbReference type="EMBL" id="JAPMKU010000001">
    <property type="protein sequence ID" value="MCX7467310.1"/>
    <property type="molecule type" value="Genomic_DNA"/>
</dbReference>
<evidence type="ECO:0000313" key="2">
    <source>
        <dbReference type="Proteomes" id="UP001071478"/>
    </source>
</evidence>
<dbReference type="AlphaFoldDB" id="A0A9Q4C897"/>
<dbReference type="RefSeq" id="WP_200253123.1">
    <property type="nucleotide sequence ID" value="NZ_JAENIQ020000002.1"/>
</dbReference>
<dbReference type="GO" id="GO:0005737">
    <property type="term" value="C:cytoplasm"/>
    <property type="evidence" value="ECO:0007669"/>
    <property type="project" value="TreeGrafter"/>
</dbReference>
<sequence length="316" mass="33122">MGASRTDWFDAEQLRAAVNMRTVVDHVREALVGLHGGDFEIPLRFAPGAGNFLVMPVRHIASETLVVKSLSANFTGRKPALSGTITWEEWHTERHVGTDAAEATAMRTGAVSGVAADLLAAPDADSLTVVGAGGQAPDQIRAVLAVRDISSVTVAALRRESAQACIARVADEFPHVRFTASDDPRAAVAGADIICCATPAKEPLFTLDDLKPGAQVNLIGSYRPEMREMSGADVARTALFVDDVEAVTAEAGEIIEAVDAGELEPGDLRTLGSALAAGDVAHDPDRVTVFKSVGVAVQDWALMRALVDATTTGTDS</sequence>
<proteinExistence type="predicted"/>
<dbReference type="InterPro" id="IPR003462">
    <property type="entry name" value="ODC_Mu_crystall"/>
</dbReference>
<dbReference type="PANTHER" id="PTHR13812:SF19">
    <property type="entry name" value="KETIMINE REDUCTASE MU-CRYSTALLIN"/>
    <property type="match status" value="1"/>
</dbReference>